<protein>
    <submittedName>
        <fullName evidence="3">DUF1624 domain-containing protein</fullName>
    </submittedName>
</protein>
<dbReference type="EMBL" id="JAOVZR010000001">
    <property type="protein sequence ID" value="MCY0146874.1"/>
    <property type="molecule type" value="Genomic_DNA"/>
</dbReference>
<keyword evidence="1" id="KW-0472">Membrane</keyword>
<feature type="domain" description="Heparan-alpha-glucosaminide N-acetyltransferase catalytic" evidence="2">
    <location>
        <begin position="17"/>
        <end position="240"/>
    </location>
</feature>
<gene>
    <name evidence="3" type="ORF">OEG84_03865</name>
</gene>
<dbReference type="Proteomes" id="UP001073227">
    <property type="component" value="Unassembled WGS sequence"/>
</dbReference>
<dbReference type="RefSeq" id="WP_267652512.1">
    <property type="nucleotide sequence ID" value="NZ_JAOVZR010000001.1"/>
</dbReference>
<sequence length="327" mass="35573">MTDSTDKALPAPKSKFRLDGLDLFRGLALFAMATYHLAWDLELFGYLDPGTANHGWLKIYARSIAASFLFVAGASLALAYSAGLRPRAYIKRLVTIVAAAALITIATIFATPDAFIFFGILHAIAAASVIGLLFLRLPGLVALLAGVACLILPQLYGNEVFNTIWLYWVGLSTIPPRANDYVPLLPWLGPFLIGLGCAQLALRYGLVARLARYRAGNNLMTRVLRLSSRHSLAFYLLHQPVLIALVWSFAQLAPAQTPDPLPRFISKCEASCARDNDANFCTRFCGCVTDELLSRSMFDGFVAGTITPDTDSRVNVIAEQCTAKALP</sequence>
<dbReference type="InterPro" id="IPR012429">
    <property type="entry name" value="HGSNAT_cat"/>
</dbReference>
<proteinExistence type="predicted"/>
<reference evidence="3" key="1">
    <citation type="submission" date="2022-10" db="EMBL/GenBank/DDBJ databases">
        <title>Hoeflea sp. G2-23, isolated from marine algae.</title>
        <authorList>
            <person name="Kristyanto S."/>
            <person name="Kim J.M."/>
            <person name="Jeon C.O."/>
        </authorList>
    </citation>
    <scope>NUCLEOTIDE SEQUENCE</scope>
    <source>
        <strain evidence="3">G2-23</strain>
    </source>
</reference>
<feature type="transmembrane region" description="Helical" evidence="1">
    <location>
        <begin position="59"/>
        <end position="81"/>
    </location>
</feature>
<evidence type="ECO:0000313" key="4">
    <source>
        <dbReference type="Proteomes" id="UP001073227"/>
    </source>
</evidence>
<dbReference type="Pfam" id="PF07786">
    <property type="entry name" value="HGSNAT_cat"/>
    <property type="match status" value="1"/>
</dbReference>
<feature type="transmembrane region" description="Helical" evidence="1">
    <location>
        <begin position="188"/>
        <end position="211"/>
    </location>
</feature>
<evidence type="ECO:0000256" key="1">
    <source>
        <dbReference type="SAM" id="Phobius"/>
    </source>
</evidence>
<keyword evidence="4" id="KW-1185">Reference proteome</keyword>
<organism evidence="3 4">
    <name type="scientific">Hoeflea algicola</name>
    <dbReference type="NCBI Taxonomy" id="2983763"/>
    <lineage>
        <taxon>Bacteria</taxon>
        <taxon>Pseudomonadati</taxon>
        <taxon>Pseudomonadota</taxon>
        <taxon>Alphaproteobacteria</taxon>
        <taxon>Hyphomicrobiales</taxon>
        <taxon>Rhizobiaceae</taxon>
        <taxon>Hoeflea</taxon>
    </lineage>
</organism>
<feature type="transmembrane region" description="Helical" evidence="1">
    <location>
        <begin position="142"/>
        <end position="168"/>
    </location>
</feature>
<comment type="caution">
    <text evidence="3">The sequence shown here is derived from an EMBL/GenBank/DDBJ whole genome shotgun (WGS) entry which is preliminary data.</text>
</comment>
<accession>A0ABT3Z533</accession>
<feature type="transmembrane region" description="Helical" evidence="1">
    <location>
        <begin position="93"/>
        <end position="110"/>
    </location>
</feature>
<evidence type="ECO:0000259" key="2">
    <source>
        <dbReference type="Pfam" id="PF07786"/>
    </source>
</evidence>
<feature type="transmembrane region" description="Helical" evidence="1">
    <location>
        <begin position="116"/>
        <end position="135"/>
    </location>
</feature>
<feature type="transmembrane region" description="Helical" evidence="1">
    <location>
        <begin position="232"/>
        <end position="250"/>
    </location>
</feature>
<name>A0ABT3Z533_9HYPH</name>
<keyword evidence="1" id="KW-1133">Transmembrane helix</keyword>
<keyword evidence="1" id="KW-0812">Transmembrane</keyword>
<feature type="transmembrane region" description="Helical" evidence="1">
    <location>
        <begin position="21"/>
        <end position="39"/>
    </location>
</feature>
<evidence type="ECO:0000313" key="3">
    <source>
        <dbReference type="EMBL" id="MCY0146874.1"/>
    </source>
</evidence>